<gene>
    <name evidence="1" type="ORF">AVDCRST_MAG19-5024</name>
</gene>
<name>A0A6J4VT83_9BACT</name>
<organism evidence="1">
    <name type="scientific">uncultured Thermomicrobiales bacterium</name>
    <dbReference type="NCBI Taxonomy" id="1645740"/>
    <lineage>
        <taxon>Bacteria</taxon>
        <taxon>Pseudomonadati</taxon>
        <taxon>Thermomicrobiota</taxon>
        <taxon>Thermomicrobia</taxon>
        <taxon>Thermomicrobiales</taxon>
        <taxon>environmental samples</taxon>
    </lineage>
</organism>
<protein>
    <submittedName>
        <fullName evidence="1">Uncharacterized protein</fullName>
    </submittedName>
</protein>
<dbReference type="EMBL" id="CADCWL010000266">
    <property type="protein sequence ID" value="CAA9587088.1"/>
    <property type="molecule type" value="Genomic_DNA"/>
</dbReference>
<reference evidence="1" key="1">
    <citation type="submission" date="2020-02" db="EMBL/GenBank/DDBJ databases">
        <authorList>
            <person name="Meier V. D."/>
        </authorList>
    </citation>
    <scope>NUCLEOTIDE SEQUENCE</scope>
    <source>
        <strain evidence="1">AVDCRST_MAG19</strain>
    </source>
</reference>
<accession>A0A6J4VT83</accession>
<dbReference type="AlphaFoldDB" id="A0A6J4VT83"/>
<evidence type="ECO:0000313" key="1">
    <source>
        <dbReference type="EMBL" id="CAA9587088.1"/>
    </source>
</evidence>
<sequence>MLYEVTYQVGGDERTDTVDAPDAASAAASVREANGHSPELFELLLVHLVEDHVADRLAARPPDGGVVAED</sequence>
<proteinExistence type="predicted"/>